<feature type="domain" description="Methyltransferase small N-terminal" evidence="8">
    <location>
        <begin position="5"/>
        <end position="153"/>
    </location>
</feature>
<comment type="subunit">
    <text evidence="6">Monomer.</text>
</comment>
<evidence type="ECO:0000256" key="3">
    <source>
        <dbReference type="ARBA" id="ARBA00022603"/>
    </source>
</evidence>
<dbReference type="AlphaFoldDB" id="A0A0U4VJB8"/>
<reference evidence="9 10" key="1">
    <citation type="submission" date="2016-01" db="EMBL/GenBank/DDBJ databases">
        <title>Annotation of Pseudomonas oryzihabitans USDA-ARS-USMARC-56511.</title>
        <authorList>
            <person name="Harhay G.P."/>
            <person name="Harhay D.M."/>
            <person name="Smith T.P.L."/>
            <person name="Bono J.L."/>
            <person name="Heaton M.P."/>
            <person name="Clawson M.L."/>
            <person name="Chitko-Mckown C.G."/>
            <person name="Capik S.F."/>
            <person name="DeDonder K.D."/>
            <person name="Apley M.D."/>
            <person name="Lubbers B.V."/>
            <person name="White B.J."/>
            <person name="Larson R.L."/>
        </authorList>
    </citation>
    <scope>NUCLEOTIDE SEQUENCE [LARGE SCALE GENOMIC DNA]</scope>
    <source>
        <strain evidence="9 10">USDA-ARS-USMARC-56511</strain>
    </source>
</reference>
<keyword evidence="5 6" id="KW-0949">S-adenosyl-L-methionine</keyword>
<dbReference type="OrthoDB" id="9816072at2"/>
<sequence length="333" mass="35457">MDPRSEVLLRHPERFGGPLLLAGLPADDLLSALPAASGWSWHAGEAEQLARRYPGRSHLGIEPPPGDFAGAVLFLPKSREATDFLLTALARCLPTEGSLYLVGEKKAGIERAARQLGAFGKASKLDSARHCQLWVVQGPHTEADPRPDAWLQRQQLARAGVELEIFSLPGVFSHGRLDVGTALLLEQLDGLPEGAVLDFGCGAGVVGATLARRYPASTLHLLDVDAFAVASSRQTLAANGLTGTVIAGDGIAAAPTGLAAIVSNPPFHSGVKTDYRTTETLLADAVHRLRPGGELRLVANSFLRYPPLIEAAFGNCRTLAERDGFKVYSARRR</sequence>
<dbReference type="SUPFAM" id="SSF53335">
    <property type="entry name" value="S-adenosyl-L-methionine-dependent methyltransferases"/>
    <property type="match status" value="1"/>
</dbReference>
<dbReference type="PROSITE" id="PS00092">
    <property type="entry name" value="N6_MTASE"/>
    <property type="match status" value="1"/>
</dbReference>
<evidence type="ECO:0000256" key="4">
    <source>
        <dbReference type="ARBA" id="ARBA00022679"/>
    </source>
</evidence>
<dbReference type="GO" id="GO:0003676">
    <property type="term" value="F:nucleic acid binding"/>
    <property type="evidence" value="ECO:0007669"/>
    <property type="project" value="InterPro"/>
</dbReference>
<dbReference type="InterPro" id="IPR013675">
    <property type="entry name" value="Mtase_sm_N"/>
</dbReference>
<evidence type="ECO:0000259" key="7">
    <source>
        <dbReference type="Pfam" id="PF05175"/>
    </source>
</evidence>
<evidence type="ECO:0000259" key="8">
    <source>
        <dbReference type="Pfam" id="PF08468"/>
    </source>
</evidence>
<name>A0A0U4VJB8_9PSED</name>
<dbReference type="Gene3D" id="3.40.50.150">
    <property type="entry name" value="Vaccinia Virus protein VP39"/>
    <property type="match status" value="2"/>
</dbReference>
<dbReference type="RefSeq" id="WP_059313576.1">
    <property type="nucleotide sequence ID" value="NZ_CP013987.1"/>
</dbReference>
<comment type="catalytic activity">
    <reaction evidence="6">
        <text>guanosine(1207) in 16S rRNA + S-adenosyl-L-methionine = N(2)-methylguanosine(1207) in 16S rRNA + S-adenosyl-L-homocysteine + H(+)</text>
        <dbReference type="Rhea" id="RHEA:42736"/>
        <dbReference type="Rhea" id="RHEA-COMP:10213"/>
        <dbReference type="Rhea" id="RHEA-COMP:10214"/>
        <dbReference type="ChEBI" id="CHEBI:15378"/>
        <dbReference type="ChEBI" id="CHEBI:57856"/>
        <dbReference type="ChEBI" id="CHEBI:59789"/>
        <dbReference type="ChEBI" id="CHEBI:74269"/>
        <dbReference type="ChEBI" id="CHEBI:74481"/>
        <dbReference type="EC" id="2.1.1.172"/>
    </reaction>
</comment>
<evidence type="ECO:0000256" key="1">
    <source>
        <dbReference type="ARBA" id="ARBA00022490"/>
    </source>
</evidence>
<evidence type="ECO:0000313" key="10">
    <source>
        <dbReference type="Proteomes" id="UP000064137"/>
    </source>
</evidence>
<dbReference type="InterPro" id="IPR002052">
    <property type="entry name" value="DNA_methylase_N6_adenine_CS"/>
</dbReference>
<keyword evidence="2 6" id="KW-0698">rRNA processing</keyword>
<dbReference type="CDD" id="cd02440">
    <property type="entry name" value="AdoMet_MTases"/>
    <property type="match status" value="1"/>
</dbReference>
<accession>A0A0U4VJB8</accession>
<evidence type="ECO:0000256" key="6">
    <source>
        <dbReference type="HAMAP-Rule" id="MF_01862"/>
    </source>
</evidence>
<keyword evidence="1 6" id="KW-0963">Cytoplasm</keyword>
<evidence type="ECO:0000256" key="2">
    <source>
        <dbReference type="ARBA" id="ARBA00022552"/>
    </source>
</evidence>
<dbReference type="InterPro" id="IPR023543">
    <property type="entry name" value="rRNA_ssu_MeTfrase_C"/>
</dbReference>
<organism evidence="9 10">
    <name type="scientific">Pseudomonas oryzihabitans</name>
    <dbReference type="NCBI Taxonomy" id="47885"/>
    <lineage>
        <taxon>Bacteria</taxon>
        <taxon>Pseudomonadati</taxon>
        <taxon>Pseudomonadota</taxon>
        <taxon>Gammaproteobacteria</taxon>
        <taxon>Pseudomonadales</taxon>
        <taxon>Pseudomonadaceae</taxon>
        <taxon>Pseudomonas</taxon>
    </lineage>
</organism>
<dbReference type="Pfam" id="PF05175">
    <property type="entry name" value="MTS"/>
    <property type="match status" value="1"/>
</dbReference>
<comment type="subcellular location">
    <subcellularLocation>
        <location evidence="6">Cytoplasm</location>
    </subcellularLocation>
</comment>
<dbReference type="Pfam" id="PF08468">
    <property type="entry name" value="MTS_N"/>
    <property type="match status" value="1"/>
</dbReference>
<dbReference type="GO" id="GO:0052914">
    <property type="term" value="F:16S rRNA (guanine(1207)-N(2))-methyltransferase activity"/>
    <property type="evidence" value="ECO:0007669"/>
    <property type="project" value="UniProtKB-EC"/>
</dbReference>
<protein>
    <recommendedName>
        <fullName evidence="6">Ribosomal RNA small subunit methyltransferase C</fullName>
        <ecNumber evidence="6">2.1.1.172</ecNumber>
    </recommendedName>
    <alternativeName>
        <fullName evidence="6">16S rRNA m2G1207 methyltransferase</fullName>
    </alternativeName>
    <alternativeName>
        <fullName evidence="6">rRNA (guanine-N(2)-)-methyltransferase RsmC</fullName>
    </alternativeName>
</protein>
<evidence type="ECO:0000313" key="9">
    <source>
        <dbReference type="EMBL" id="ALZ83312.1"/>
    </source>
</evidence>
<dbReference type="EMBL" id="CP013987">
    <property type="protein sequence ID" value="ALZ83312.1"/>
    <property type="molecule type" value="Genomic_DNA"/>
</dbReference>
<dbReference type="InterPro" id="IPR046977">
    <property type="entry name" value="RsmC/RlmG"/>
</dbReference>
<dbReference type="EC" id="2.1.1.172" evidence="6"/>
<dbReference type="KEGG" id="por:APT59_03525"/>
<dbReference type="PANTHER" id="PTHR47816">
    <property type="entry name" value="RIBOSOMAL RNA SMALL SUBUNIT METHYLTRANSFERASE C"/>
    <property type="match status" value="1"/>
</dbReference>
<keyword evidence="4 6" id="KW-0808">Transferase</keyword>
<keyword evidence="3 6" id="KW-0489">Methyltransferase</keyword>
<comment type="function">
    <text evidence="6">Specifically methylates the guanine in position 1207 of 16S rRNA in the 30S particle.</text>
</comment>
<gene>
    <name evidence="6" type="primary">rsmC</name>
    <name evidence="9" type="ORF">APT59_03525</name>
</gene>
<proteinExistence type="inferred from homology"/>
<dbReference type="InterPro" id="IPR029063">
    <property type="entry name" value="SAM-dependent_MTases_sf"/>
</dbReference>
<dbReference type="Proteomes" id="UP000064137">
    <property type="component" value="Chromosome"/>
</dbReference>
<dbReference type="GO" id="GO:0005737">
    <property type="term" value="C:cytoplasm"/>
    <property type="evidence" value="ECO:0007669"/>
    <property type="project" value="UniProtKB-SubCell"/>
</dbReference>
<dbReference type="PANTHER" id="PTHR47816:SF4">
    <property type="entry name" value="RIBOSOMAL RNA SMALL SUBUNIT METHYLTRANSFERASE C"/>
    <property type="match status" value="1"/>
</dbReference>
<comment type="similarity">
    <text evidence="6">Belongs to the methyltransferase superfamily. RsmC family.</text>
</comment>
<dbReference type="HAMAP" id="MF_01862">
    <property type="entry name" value="16SrRNA_methyltr_C"/>
    <property type="match status" value="1"/>
</dbReference>
<feature type="domain" description="Methyltransferase small" evidence="7">
    <location>
        <begin position="163"/>
        <end position="329"/>
    </location>
</feature>
<dbReference type="InterPro" id="IPR007848">
    <property type="entry name" value="Small_mtfrase_dom"/>
</dbReference>
<evidence type="ECO:0000256" key="5">
    <source>
        <dbReference type="ARBA" id="ARBA00022691"/>
    </source>
</evidence>